<keyword evidence="3" id="KW-1185">Reference proteome</keyword>
<sequence>MPRAFFASTQPDERAWCGAERPSTRLETLEFRGHAHSQQATYRRVSTFWAVFLIDLTLYGFLAASGENFRRAHSAASKDTIEITVVTLSGKAVIHFPALRYVCTEDLFSIVETACGSSSFHLIFKGQALNRGTEQPLLRASSPALLQLAVGMDLGKQPKFSTGCLVNMVRRGRHRLALCVLLNRSAQKEMLNDPELLNWVAYTSGGAGQCGQPSGIAQPGALQLLWRLLRIRPSWVKRRDPQTGRLPLHEAAWGHAPFAVAVLLGAAFPKAIQDRHNRSRESPMDLGRYVHGRRFSWLEELQPCALRLRGAAQLLARLGALKRAQARSLQSCILSGFGTCPEAAYAIAACLTESQEVILHGLTLTSLLGISTPKAAKPKAQRASWSTAAQMPARQRATESRGFLRKSGAATPEAGSDELHELKKSCKVRSGLHARLRRRWPKAAGRQEPENVLGPEVEHLQERFKDEGTYGGTHRVRNRRCSFAEVSEIQVGNKRLKLETHTAWTVHHSIQRSPQGVTWPKRLWQLPRARDRWERWESLGKFQTDVQACLSSGSVRRKQILNTFGVGMQTAPNSRASASAWA</sequence>
<feature type="region of interest" description="Disordered" evidence="1">
    <location>
        <begin position="378"/>
        <end position="418"/>
    </location>
</feature>
<reference evidence="2" key="1">
    <citation type="submission" date="2023-08" db="EMBL/GenBank/DDBJ databases">
        <authorList>
            <person name="Chen Y."/>
            <person name="Shah S."/>
            <person name="Dougan E. K."/>
            <person name="Thang M."/>
            <person name="Chan C."/>
        </authorList>
    </citation>
    <scope>NUCLEOTIDE SEQUENCE</scope>
</reference>
<evidence type="ECO:0000313" key="2">
    <source>
        <dbReference type="EMBL" id="CAJ1393994.1"/>
    </source>
</evidence>
<name>A0AA36N675_9DINO</name>
<dbReference type="AlphaFoldDB" id="A0AA36N675"/>
<evidence type="ECO:0000256" key="1">
    <source>
        <dbReference type="SAM" id="MobiDB-lite"/>
    </source>
</evidence>
<evidence type="ECO:0000313" key="3">
    <source>
        <dbReference type="Proteomes" id="UP001178507"/>
    </source>
</evidence>
<comment type="caution">
    <text evidence="2">The sequence shown here is derived from an EMBL/GenBank/DDBJ whole genome shotgun (WGS) entry which is preliminary data.</text>
</comment>
<gene>
    <name evidence="2" type="ORF">EVOR1521_LOCUS18739</name>
</gene>
<dbReference type="Proteomes" id="UP001178507">
    <property type="component" value="Unassembled WGS sequence"/>
</dbReference>
<proteinExistence type="predicted"/>
<accession>A0AA36N675</accession>
<protein>
    <submittedName>
        <fullName evidence="2">Uncharacterized protein</fullName>
    </submittedName>
</protein>
<organism evidence="2 3">
    <name type="scientific">Effrenium voratum</name>
    <dbReference type="NCBI Taxonomy" id="2562239"/>
    <lineage>
        <taxon>Eukaryota</taxon>
        <taxon>Sar</taxon>
        <taxon>Alveolata</taxon>
        <taxon>Dinophyceae</taxon>
        <taxon>Suessiales</taxon>
        <taxon>Symbiodiniaceae</taxon>
        <taxon>Effrenium</taxon>
    </lineage>
</organism>
<dbReference type="EMBL" id="CAUJNA010002702">
    <property type="protein sequence ID" value="CAJ1393994.1"/>
    <property type="molecule type" value="Genomic_DNA"/>
</dbReference>